<dbReference type="InterPro" id="IPR036691">
    <property type="entry name" value="Endo/exonu/phosph_ase_sf"/>
</dbReference>
<feature type="domain" description="Endonuclease/exonuclease/phosphatase" evidence="1">
    <location>
        <begin position="81"/>
        <end position="175"/>
    </location>
</feature>
<dbReference type="InterPro" id="IPR005135">
    <property type="entry name" value="Endo/exonuclease/phosphatase"/>
</dbReference>
<reference evidence="3" key="3">
    <citation type="submission" date="2015-06" db="UniProtKB">
        <authorList>
            <consortium name="EnsemblMetazoa"/>
        </authorList>
    </citation>
    <scope>IDENTIFICATION</scope>
</reference>
<accession>R7U6W6</accession>
<dbReference type="HOGENOM" id="CLU_1483329_0_0_1"/>
<dbReference type="Gene3D" id="3.60.10.10">
    <property type="entry name" value="Endonuclease/exonuclease/phosphatase"/>
    <property type="match status" value="1"/>
</dbReference>
<reference evidence="2 4" key="2">
    <citation type="journal article" date="2013" name="Nature">
        <title>Insights into bilaterian evolution from three spiralian genomes.</title>
        <authorList>
            <person name="Simakov O."/>
            <person name="Marletaz F."/>
            <person name="Cho S.J."/>
            <person name="Edsinger-Gonzales E."/>
            <person name="Havlak P."/>
            <person name="Hellsten U."/>
            <person name="Kuo D.H."/>
            <person name="Larsson T."/>
            <person name="Lv J."/>
            <person name="Arendt D."/>
            <person name="Savage R."/>
            <person name="Osoegawa K."/>
            <person name="de Jong P."/>
            <person name="Grimwood J."/>
            <person name="Chapman J.A."/>
            <person name="Shapiro H."/>
            <person name="Aerts A."/>
            <person name="Otillar R.P."/>
            <person name="Terry A.Y."/>
            <person name="Boore J.L."/>
            <person name="Grigoriev I.V."/>
            <person name="Lindberg D.R."/>
            <person name="Seaver E.C."/>
            <person name="Weisblat D.A."/>
            <person name="Putnam N.H."/>
            <person name="Rokhsar D.S."/>
        </authorList>
    </citation>
    <scope>NUCLEOTIDE SEQUENCE</scope>
    <source>
        <strain evidence="2 4">I ESC-2004</strain>
    </source>
</reference>
<dbReference type="EnsemblMetazoa" id="CapteT189684">
    <property type="protein sequence ID" value="CapteP189684"/>
    <property type="gene ID" value="CapteG189684"/>
</dbReference>
<dbReference type="Proteomes" id="UP000014760">
    <property type="component" value="Unassembled WGS sequence"/>
</dbReference>
<reference evidence="4" key="1">
    <citation type="submission" date="2012-12" db="EMBL/GenBank/DDBJ databases">
        <authorList>
            <person name="Hellsten U."/>
            <person name="Grimwood J."/>
            <person name="Chapman J.A."/>
            <person name="Shapiro H."/>
            <person name="Aerts A."/>
            <person name="Otillar R.P."/>
            <person name="Terry A.Y."/>
            <person name="Boore J.L."/>
            <person name="Simakov O."/>
            <person name="Marletaz F."/>
            <person name="Cho S.-J."/>
            <person name="Edsinger-Gonzales E."/>
            <person name="Havlak P."/>
            <person name="Kuo D.-H."/>
            <person name="Larsson T."/>
            <person name="Lv J."/>
            <person name="Arendt D."/>
            <person name="Savage R."/>
            <person name="Osoegawa K."/>
            <person name="de Jong P."/>
            <person name="Lindberg D.R."/>
            <person name="Seaver E.C."/>
            <person name="Weisblat D.A."/>
            <person name="Putnam N.H."/>
            <person name="Grigoriev I.V."/>
            <person name="Rokhsar D.S."/>
        </authorList>
    </citation>
    <scope>NUCLEOTIDE SEQUENCE</scope>
    <source>
        <strain evidence="4">I ESC-2004</strain>
    </source>
</reference>
<evidence type="ECO:0000259" key="1">
    <source>
        <dbReference type="Pfam" id="PF14529"/>
    </source>
</evidence>
<dbReference type="Pfam" id="PF14529">
    <property type="entry name" value="Exo_endo_phos_2"/>
    <property type="match status" value="1"/>
</dbReference>
<gene>
    <name evidence="2" type="ORF">CAPTEDRAFT_189684</name>
</gene>
<evidence type="ECO:0000313" key="3">
    <source>
        <dbReference type="EnsemblMetazoa" id="CapteP189684"/>
    </source>
</evidence>
<feature type="non-terminal residue" evidence="2">
    <location>
        <position position="1"/>
    </location>
</feature>
<dbReference type="SUPFAM" id="SSF56219">
    <property type="entry name" value="DNase I-like"/>
    <property type="match status" value="1"/>
</dbReference>
<protein>
    <recommendedName>
        <fullName evidence="1">Endonuclease/exonuclease/phosphatase domain-containing protein</fullName>
    </recommendedName>
</protein>
<feature type="non-terminal residue" evidence="2">
    <location>
        <position position="176"/>
    </location>
</feature>
<evidence type="ECO:0000313" key="2">
    <source>
        <dbReference type="EMBL" id="ELT99401.1"/>
    </source>
</evidence>
<name>R7U6W6_CAPTE</name>
<organism evidence="2">
    <name type="scientific">Capitella teleta</name>
    <name type="common">Polychaete worm</name>
    <dbReference type="NCBI Taxonomy" id="283909"/>
    <lineage>
        <taxon>Eukaryota</taxon>
        <taxon>Metazoa</taxon>
        <taxon>Spiralia</taxon>
        <taxon>Lophotrochozoa</taxon>
        <taxon>Annelida</taxon>
        <taxon>Polychaeta</taxon>
        <taxon>Sedentaria</taxon>
        <taxon>Scolecida</taxon>
        <taxon>Capitellidae</taxon>
        <taxon>Capitella</taxon>
    </lineage>
</organism>
<evidence type="ECO:0000313" key="4">
    <source>
        <dbReference type="Proteomes" id="UP000014760"/>
    </source>
</evidence>
<dbReference type="OrthoDB" id="6143588at2759"/>
<dbReference type="EMBL" id="AMQN01048204">
    <property type="status" value="NOT_ANNOTATED_CDS"/>
    <property type="molecule type" value="Genomic_DNA"/>
</dbReference>
<sequence>QRTLSLIAINATLFTVLDKPAELQLCYRKTVQKLKPNLRGGGILYGTDNRLSSKRRPDLECSCEVLVCEINGRSASRSKIALILVYRPPSSDIVSFINMLNETLIKASNEFSYVCLIGDFNMPNIDWNSPDTSPAKSTDVEFIRMTQSHALDQLNTYPSNANGSFLDLVFANDSTL</sequence>
<dbReference type="EMBL" id="KB306868">
    <property type="protein sequence ID" value="ELT99401.1"/>
    <property type="molecule type" value="Genomic_DNA"/>
</dbReference>
<dbReference type="PANTHER" id="PTHR33776">
    <property type="entry name" value="ENDO/EXONUCLEASE/PHOSPHATASE DOMAIN-CONTAINING PROTEIN"/>
    <property type="match status" value="1"/>
</dbReference>
<dbReference type="PANTHER" id="PTHR33776:SF3">
    <property type="entry name" value="PHD-TYPE DOMAIN-CONTAINING PROTEIN"/>
    <property type="match status" value="1"/>
</dbReference>
<proteinExistence type="predicted"/>
<dbReference type="AlphaFoldDB" id="R7U6W6"/>
<dbReference type="GO" id="GO:0003824">
    <property type="term" value="F:catalytic activity"/>
    <property type="evidence" value="ECO:0007669"/>
    <property type="project" value="InterPro"/>
</dbReference>
<keyword evidence="4" id="KW-1185">Reference proteome</keyword>